<organism evidence="1 2">
    <name type="scientific">Truncatella angustata</name>
    <dbReference type="NCBI Taxonomy" id="152316"/>
    <lineage>
        <taxon>Eukaryota</taxon>
        <taxon>Fungi</taxon>
        <taxon>Dikarya</taxon>
        <taxon>Ascomycota</taxon>
        <taxon>Pezizomycotina</taxon>
        <taxon>Sordariomycetes</taxon>
        <taxon>Xylariomycetidae</taxon>
        <taxon>Amphisphaeriales</taxon>
        <taxon>Sporocadaceae</taxon>
        <taxon>Truncatella</taxon>
    </lineage>
</organism>
<gene>
    <name evidence="1" type="ORF">BKA67DRAFT_540517</name>
</gene>
<reference evidence="1" key="1">
    <citation type="journal article" date="2021" name="Nat. Commun.">
        <title>Genetic determinants of endophytism in the Arabidopsis root mycobiome.</title>
        <authorList>
            <person name="Mesny F."/>
            <person name="Miyauchi S."/>
            <person name="Thiergart T."/>
            <person name="Pickel B."/>
            <person name="Atanasova L."/>
            <person name="Karlsson M."/>
            <person name="Huettel B."/>
            <person name="Barry K.W."/>
            <person name="Haridas S."/>
            <person name="Chen C."/>
            <person name="Bauer D."/>
            <person name="Andreopoulos W."/>
            <person name="Pangilinan J."/>
            <person name="LaButti K."/>
            <person name="Riley R."/>
            <person name="Lipzen A."/>
            <person name="Clum A."/>
            <person name="Drula E."/>
            <person name="Henrissat B."/>
            <person name="Kohler A."/>
            <person name="Grigoriev I.V."/>
            <person name="Martin F.M."/>
            <person name="Hacquard S."/>
        </authorList>
    </citation>
    <scope>NUCLEOTIDE SEQUENCE</scope>
    <source>
        <strain evidence="1">MPI-SDFR-AT-0073</strain>
    </source>
</reference>
<dbReference type="EMBL" id="JAGPXC010000009">
    <property type="protein sequence ID" value="KAH6647057.1"/>
    <property type="molecule type" value="Genomic_DNA"/>
</dbReference>
<sequence>MPDDKEKPSLVVPPQKMDQDDEAVRAAIWDKYSAETRRRMLECLLHLGVGSGPQTPDGMALFVINADNRWIDESPCEPIRKLRFAHWRNREQANNDSMDAERYKKRSEKCLRDQRGLLQPQTQFQEQMAGLCGEEAKDCAWRGELAKEFHDTTMVRMHEYETIGNPDNEKGADLHQLDEDLQQRFDELLAAEDLDLDKCRRYDKEFEGRCISREGRKAELCCLERIAREKGALASQPKSKVVHISTLLQWWFESTDEGTFNQSHTVEQDMVFLILICSDLVTKDTLVFTLLRYH</sequence>
<dbReference type="RefSeq" id="XP_045953571.1">
    <property type="nucleotide sequence ID" value="XM_046100787.1"/>
</dbReference>
<dbReference type="Proteomes" id="UP000758603">
    <property type="component" value="Unassembled WGS sequence"/>
</dbReference>
<evidence type="ECO:0000313" key="2">
    <source>
        <dbReference type="Proteomes" id="UP000758603"/>
    </source>
</evidence>
<comment type="caution">
    <text evidence="1">The sequence shown here is derived from an EMBL/GenBank/DDBJ whole genome shotgun (WGS) entry which is preliminary data.</text>
</comment>
<proteinExistence type="predicted"/>
<evidence type="ECO:0000313" key="1">
    <source>
        <dbReference type="EMBL" id="KAH6647057.1"/>
    </source>
</evidence>
<name>A0A9P8UC80_9PEZI</name>
<dbReference type="AlphaFoldDB" id="A0A9P8UC80"/>
<protein>
    <submittedName>
        <fullName evidence="1">Uncharacterized protein</fullName>
    </submittedName>
</protein>
<accession>A0A9P8UC80</accession>
<keyword evidence="2" id="KW-1185">Reference proteome</keyword>
<dbReference type="GeneID" id="70129679"/>